<keyword evidence="2" id="KW-1185">Reference proteome</keyword>
<dbReference type="OrthoDB" id="979204at2"/>
<gene>
    <name evidence="1" type="ORF">DDR33_11790</name>
</gene>
<dbReference type="AlphaFoldDB" id="A0A2U2PFW4"/>
<accession>A0A2U2PFW4</accession>
<dbReference type="RefSeq" id="WP_109415998.1">
    <property type="nucleotide sequence ID" value="NZ_QEAS01000009.1"/>
</dbReference>
<evidence type="ECO:0000313" key="1">
    <source>
        <dbReference type="EMBL" id="PWG80291.1"/>
    </source>
</evidence>
<comment type="caution">
    <text evidence="1">The sequence shown here is derived from an EMBL/GenBank/DDBJ whole genome shotgun (WGS) entry which is preliminary data.</text>
</comment>
<sequence>MVDLYSLLSHLRSCPEVFFAGTSQFQHGSIHTYALVADCFRLVSGDLLLEENAIPDKEILSKLEEKSRTAIQVSCWFFSYEAFHRQPGLLAGITTFMLRKLPELADYVDTGQWIEDEDRNEEFVRAALDCCGILPDGESEIEAADRLDALSTIKRQQVLKESSDAFERMVEIRRKMAEQKAREAANVYGRE</sequence>
<evidence type="ECO:0000313" key="2">
    <source>
        <dbReference type="Proteomes" id="UP000245647"/>
    </source>
</evidence>
<reference evidence="1 2" key="1">
    <citation type="submission" date="2018-04" db="EMBL/GenBank/DDBJ databases">
        <title>Pedobacter chongqingensis sp. nov., isolated from a rottenly hemp rope.</title>
        <authorList>
            <person name="Cai Y."/>
        </authorList>
    </citation>
    <scope>NUCLEOTIDE SEQUENCE [LARGE SCALE GENOMIC DNA]</scope>
    <source>
        <strain evidence="1 2">FJ4-8</strain>
    </source>
</reference>
<protein>
    <submittedName>
        <fullName evidence="1">Uncharacterized protein</fullName>
    </submittedName>
</protein>
<proteinExistence type="predicted"/>
<dbReference type="Proteomes" id="UP000245647">
    <property type="component" value="Unassembled WGS sequence"/>
</dbReference>
<dbReference type="EMBL" id="QEAS01000009">
    <property type="protein sequence ID" value="PWG80291.1"/>
    <property type="molecule type" value="Genomic_DNA"/>
</dbReference>
<organism evidence="1 2">
    <name type="scientific">Pararcticibacter amylolyticus</name>
    <dbReference type="NCBI Taxonomy" id="2173175"/>
    <lineage>
        <taxon>Bacteria</taxon>
        <taxon>Pseudomonadati</taxon>
        <taxon>Bacteroidota</taxon>
        <taxon>Sphingobacteriia</taxon>
        <taxon>Sphingobacteriales</taxon>
        <taxon>Sphingobacteriaceae</taxon>
        <taxon>Pararcticibacter</taxon>
    </lineage>
</organism>
<name>A0A2U2PFW4_9SPHI</name>